<dbReference type="SUPFAM" id="SSF53335">
    <property type="entry name" value="S-adenosyl-L-methionine-dependent methyltransferases"/>
    <property type="match status" value="1"/>
</dbReference>
<gene>
    <name evidence="1" type="ORF">CAter282_3355</name>
</gene>
<evidence type="ECO:0000313" key="1">
    <source>
        <dbReference type="EMBL" id="AMP11048.1"/>
    </source>
</evidence>
<dbReference type="EMBL" id="CP013235">
    <property type="protein sequence ID" value="AMP11048.1"/>
    <property type="molecule type" value="Genomic_DNA"/>
</dbReference>
<accession>A0A127QLW9</accession>
<dbReference type="OrthoDB" id="8772893at2"/>
<dbReference type="GO" id="GO:0032259">
    <property type="term" value="P:methylation"/>
    <property type="evidence" value="ECO:0007669"/>
    <property type="project" value="UniProtKB-KW"/>
</dbReference>
<dbReference type="GO" id="GO:0008168">
    <property type="term" value="F:methyltransferase activity"/>
    <property type="evidence" value="ECO:0007669"/>
    <property type="project" value="UniProtKB-KW"/>
</dbReference>
<sequence>MRKLISRLFGGKLAINPATVMPQSPAASAAPLQEANHFDIGLKDAGFDGWYRVESGELYEGFAIGVDDVVVDVGCGEGGCALFCANRGAHVIVADIDAAKVAASVQRLADTPARKVEGVVSDANPLLLGDGIASRIISMEVMEHVDDPAQFLRELVRIGKPGAQYLLTVPDPVAEQLQVGLAPEVYFQKPNHVRIIQRDEFAKLVTDAGLVIERQGSYGFYWSLWWLFFWVCKVDLSNPQHPLLNSWTRTWEALLDSPQGNQVRKSMNDLMPKCQVIVARKP</sequence>
<dbReference type="PANTHER" id="PTHR43861">
    <property type="entry name" value="TRANS-ACONITATE 2-METHYLTRANSFERASE-RELATED"/>
    <property type="match status" value="1"/>
</dbReference>
<dbReference type="Proteomes" id="UP000071778">
    <property type="component" value="Chromosome"/>
</dbReference>
<evidence type="ECO:0000313" key="2">
    <source>
        <dbReference type="Proteomes" id="UP000071778"/>
    </source>
</evidence>
<keyword evidence="1" id="KW-0808">Transferase</keyword>
<dbReference type="PATRIC" id="fig|279058.17.peg.3650"/>
<dbReference type="InterPro" id="IPR029063">
    <property type="entry name" value="SAM-dependent_MTases_sf"/>
</dbReference>
<dbReference type="AlphaFoldDB" id="A0A127QLW9"/>
<keyword evidence="2" id="KW-1185">Reference proteome</keyword>
<reference evidence="1 2" key="1">
    <citation type="submission" date="2015-11" db="EMBL/GenBank/DDBJ databases">
        <title>Exploring the genomic traits of fungus-feeding bacterial genus Collimonas.</title>
        <authorList>
            <person name="Song C."/>
            <person name="Schmidt R."/>
            <person name="de Jager V."/>
            <person name="Krzyzanowska D."/>
            <person name="Jongedijk E."/>
            <person name="Cankar K."/>
            <person name="Beekwilder J."/>
            <person name="van Veen A."/>
            <person name="de Boer W."/>
            <person name="van Veen J.A."/>
            <person name="Garbeva P."/>
        </authorList>
    </citation>
    <scope>NUCLEOTIDE SEQUENCE [LARGE SCALE GENOMIC DNA]</scope>
    <source>
        <strain evidence="1 2">Ter282</strain>
    </source>
</reference>
<protein>
    <submittedName>
        <fullName evidence="1">Methyltransferase domain protein</fullName>
    </submittedName>
</protein>
<dbReference type="RefSeq" id="WP_061534146.1">
    <property type="nucleotide sequence ID" value="NZ_CP013233.1"/>
</dbReference>
<dbReference type="Pfam" id="PF13489">
    <property type="entry name" value="Methyltransf_23"/>
    <property type="match status" value="1"/>
</dbReference>
<proteinExistence type="predicted"/>
<organism evidence="1 2">
    <name type="scientific">Collimonas arenae</name>
    <dbReference type="NCBI Taxonomy" id="279058"/>
    <lineage>
        <taxon>Bacteria</taxon>
        <taxon>Pseudomonadati</taxon>
        <taxon>Pseudomonadota</taxon>
        <taxon>Betaproteobacteria</taxon>
        <taxon>Burkholderiales</taxon>
        <taxon>Oxalobacteraceae</taxon>
        <taxon>Collimonas</taxon>
    </lineage>
</organism>
<keyword evidence="1" id="KW-0489">Methyltransferase</keyword>
<name>A0A127QLW9_9BURK</name>
<dbReference type="Gene3D" id="3.40.50.150">
    <property type="entry name" value="Vaccinia Virus protein VP39"/>
    <property type="match status" value="1"/>
</dbReference>
<dbReference type="CDD" id="cd02440">
    <property type="entry name" value="AdoMet_MTases"/>
    <property type="match status" value="1"/>
</dbReference>